<dbReference type="PROSITE" id="PS50835">
    <property type="entry name" value="IG_LIKE"/>
    <property type="match status" value="3"/>
</dbReference>
<dbReference type="InterPro" id="IPR007110">
    <property type="entry name" value="Ig-like_dom"/>
</dbReference>
<feature type="transmembrane region" description="Helical" evidence="6">
    <location>
        <begin position="7"/>
        <end position="31"/>
    </location>
</feature>
<feature type="region of interest" description="Disordered" evidence="5">
    <location>
        <begin position="120"/>
        <end position="170"/>
    </location>
</feature>
<keyword evidence="9" id="KW-1185">Reference proteome</keyword>
<reference evidence="8 9" key="1">
    <citation type="journal article" date="2007" name="Science">
        <title>Sea anemone genome reveals ancestral eumetazoan gene repertoire and genomic organization.</title>
        <authorList>
            <person name="Putnam N.H."/>
            <person name="Srivastava M."/>
            <person name="Hellsten U."/>
            <person name="Dirks B."/>
            <person name="Chapman J."/>
            <person name="Salamov A."/>
            <person name="Terry A."/>
            <person name="Shapiro H."/>
            <person name="Lindquist E."/>
            <person name="Kapitonov V.V."/>
            <person name="Jurka J."/>
            <person name="Genikhovich G."/>
            <person name="Grigoriev I.V."/>
            <person name="Lucas S.M."/>
            <person name="Steele R.E."/>
            <person name="Finnerty J.R."/>
            <person name="Technau U."/>
            <person name="Martindale M.Q."/>
            <person name="Rokhsar D.S."/>
        </authorList>
    </citation>
    <scope>NUCLEOTIDE SEQUENCE [LARGE SCALE GENOMIC DNA]</scope>
    <source>
        <strain evidence="9">CH2 X CH6</strain>
    </source>
</reference>
<keyword evidence="3" id="KW-1015">Disulfide bond</keyword>
<feature type="compositionally biased region" description="Basic and acidic residues" evidence="5">
    <location>
        <begin position="136"/>
        <end position="145"/>
    </location>
</feature>
<feature type="compositionally biased region" description="Basic and acidic residues" evidence="5">
    <location>
        <begin position="160"/>
        <end position="170"/>
    </location>
</feature>
<sequence length="482" mass="53043">MSEKVNHWLCALVAIIVLCTLCVMLCCTGFIRVEVQLGVHKDKIAALEREVQMLVLLHERYKKDNASLHNRFARAIDPTPNPTMPVICQQCVKPWIREEVVDSVSYAVEQFCKPKDKLCLRGPPGPPGPQGPKGDPGVRGEKGDRGIPGVGGSVIAQKSDTGDDGKEPIVYPKEERTGSINAPGIRVEPSSLTVNENAAATFTCSSTTPGKATIMWSRVDGNMLGRKSIKVRQGKLKISRVRLRDRGTYMCTVDSVSGMARALVTLKVRGAPRINLDSGPVFAVRGENITLPRCRATGYPNPVVSWQKVFDKMPEGRTITSDQTLSILKTRRSDSGLYLCTATSPLGSSKSTTHLVVAVRPKFTVRPPRKIKQYAGATVRVNCSASAEPPPKITWERCQGGTRVIASGESLVLRNLRYEDTGTYTCTATSRPLLAKTSFVIRVKIEANPGVRRLRKTRRSLHKKKKLRQYATKCYSSLNLKF</sequence>
<evidence type="ECO:0000313" key="8">
    <source>
        <dbReference type="EMBL" id="EDO40426.1"/>
    </source>
</evidence>
<evidence type="ECO:0000256" key="1">
    <source>
        <dbReference type="ARBA" id="ARBA00022729"/>
    </source>
</evidence>
<dbReference type="InterPro" id="IPR051170">
    <property type="entry name" value="Neural/epithelial_adhesion"/>
</dbReference>
<dbReference type="Proteomes" id="UP000001593">
    <property type="component" value="Unassembled WGS sequence"/>
</dbReference>
<evidence type="ECO:0000256" key="5">
    <source>
        <dbReference type="SAM" id="MobiDB-lite"/>
    </source>
</evidence>
<keyword evidence="2" id="KW-0677">Repeat</keyword>
<dbReference type="InterPro" id="IPR013783">
    <property type="entry name" value="Ig-like_fold"/>
</dbReference>
<dbReference type="PANTHER" id="PTHR12231">
    <property type="entry name" value="CTX-RELATED TYPE I TRANSMEMBRANE PROTEIN"/>
    <property type="match status" value="1"/>
</dbReference>
<dbReference type="OMA" id="KITWERC"/>
<keyword evidence="4" id="KW-0393">Immunoglobulin domain</keyword>
<dbReference type="SUPFAM" id="SSF48726">
    <property type="entry name" value="Immunoglobulin"/>
    <property type="match status" value="3"/>
</dbReference>
<dbReference type="eggNOG" id="KOG3509">
    <property type="taxonomic scope" value="Eukaryota"/>
</dbReference>
<dbReference type="PANTHER" id="PTHR12231:SF253">
    <property type="entry name" value="DPR-INTERACTING PROTEIN ETA, ISOFORM B-RELATED"/>
    <property type="match status" value="1"/>
</dbReference>
<evidence type="ECO:0000256" key="6">
    <source>
        <dbReference type="SAM" id="Phobius"/>
    </source>
</evidence>
<keyword evidence="1" id="KW-0732">Signal</keyword>
<evidence type="ECO:0000259" key="7">
    <source>
        <dbReference type="PROSITE" id="PS50835"/>
    </source>
</evidence>
<dbReference type="AlphaFoldDB" id="A7S735"/>
<evidence type="ECO:0000313" key="9">
    <source>
        <dbReference type="Proteomes" id="UP000001593"/>
    </source>
</evidence>
<proteinExistence type="predicted"/>
<evidence type="ECO:0000256" key="3">
    <source>
        <dbReference type="ARBA" id="ARBA00023157"/>
    </source>
</evidence>
<dbReference type="InterPro" id="IPR003599">
    <property type="entry name" value="Ig_sub"/>
</dbReference>
<dbReference type="HOGENOM" id="CLU_566606_0_0_1"/>
<feature type="domain" description="Ig-like" evidence="7">
    <location>
        <begin position="272"/>
        <end position="358"/>
    </location>
</feature>
<protein>
    <recommendedName>
        <fullName evidence="7">Ig-like domain-containing protein</fullName>
    </recommendedName>
</protein>
<dbReference type="InterPro" id="IPR003598">
    <property type="entry name" value="Ig_sub2"/>
</dbReference>
<organism evidence="8 9">
    <name type="scientific">Nematostella vectensis</name>
    <name type="common">Starlet sea anemone</name>
    <dbReference type="NCBI Taxonomy" id="45351"/>
    <lineage>
        <taxon>Eukaryota</taxon>
        <taxon>Metazoa</taxon>
        <taxon>Cnidaria</taxon>
        <taxon>Anthozoa</taxon>
        <taxon>Hexacorallia</taxon>
        <taxon>Actiniaria</taxon>
        <taxon>Edwardsiidae</taxon>
        <taxon>Nematostella</taxon>
    </lineage>
</organism>
<feature type="domain" description="Ig-like" evidence="7">
    <location>
        <begin position="361"/>
        <end position="446"/>
    </location>
</feature>
<evidence type="ECO:0000256" key="4">
    <source>
        <dbReference type="ARBA" id="ARBA00023319"/>
    </source>
</evidence>
<dbReference type="InParanoid" id="A7S735"/>
<keyword evidence="6" id="KW-1133">Transmembrane helix</keyword>
<dbReference type="EMBL" id="DS469591">
    <property type="protein sequence ID" value="EDO40426.1"/>
    <property type="molecule type" value="Genomic_DNA"/>
</dbReference>
<evidence type="ECO:0000256" key="2">
    <source>
        <dbReference type="ARBA" id="ARBA00022737"/>
    </source>
</evidence>
<dbReference type="SMART" id="SM00408">
    <property type="entry name" value="IGc2"/>
    <property type="match status" value="3"/>
</dbReference>
<gene>
    <name evidence="8" type="ORF">NEMVEDRAFT_v1g207840</name>
</gene>
<keyword evidence="6" id="KW-0812">Transmembrane</keyword>
<keyword evidence="6" id="KW-0472">Membrane</keyword>
<dbReference type="Pfam" id="PF13927">
    <property type="entry name" value="Ig_3"/>
    <property type="match status" value="3"/>
</dbReference>
<dbReference type="InterPro" id="IPR036179">
    <property type="entry name" value="Ig-like_dom_sf"/>
</dbReference>
<name>A7S735_NEMVE</name>
<dbReference type="SMART" id="SM00409">
    <property type="entry name" value="IG"/>
    <property type="match status" value="3"/>
</dbReference>
<dbReference type="STRING" id="45351.A7S735"/>
<feature type="domain" description="Ig-like" evidence="7">
    <location>
        <begin position="183"/>
        <end position="267"/>
    </location>
</feature>
<accession>A7S735</accession>
<dbReference type="Gene3D" id="2.60.40.10">
    <property type="entry name" value="Immunoglobulins"/>
    <property type="match status" value="3"/>
</dbReference>